<evidence type="ECO:0008006" key="3">
    <source>
        <dbReference type="Google" id="ProtNLM"/>
    </source>
</evidence>
<sequence length="149" mass="16880">MKPNFQPLLLLSLSALSLFSCGTREEQKPKENYVNKTVFFEISPEFDYSGEEYAPVEFTVILSAGITDIATGEVTTLLDSTFHGSAHGFEELVPSLFVQRLDSIQPEKEFAWYSYAVGAYHTVMFINNSYSKYETIDENENELSVEVSY</sequence>
<gene>
    <name evidence="1" type="ORF">QWY31_05295</name>
</gene>
<accession>A0ABT8F377</accession>
<dbReference type="Proteomes" id="UP001168552">
    <property type="component" value="Unassembled WGS sequence"/>
</dbReference>
<organism evidence="1 2">
    <name type="scientific">Shiella aurantiaca</name>
    <dbReference type="NCBI Taxonomy" id="3058365"/>
    <lineage>
        <taxon>Bacteria</taxon>
        <taxon>Pseudomonadati</taxon>
        <taxon>Bacteroidota</taxon>
        <taxon>Cytophagia</taxon>
        <taxon>Cytophagales</taxon>
        <taxon>Shiellaceae</taxon>
        <taxon>Shiella</taxon>
    </lineage>
</organism>
<reference evidence="1" key="1">
    <citation type="submission" date="2023-06" db="EMBL/GenBank/DDBJ databases">
        <title>Cytophagales bacterium Strain LB-30, isolated from soil.</title>
        <authorList>
            <person name="Liu B."/>
        </authorList>
    </citation>
    <scope>NUCLEOTIDE SEQUENCE</scope>
    <source>
        <strain evidence="1">LB-30</strain>
    </source>
</reference>
<name>A0ABT8F377_9BACT</name>
<evidence type="ECO:0000313" key="2">
    <source>
        <dbReference type="Proteomes" id="UP001168552"/>
    </source>
</evidence>
<proteinExistence type="predicted"/>
<comment type="caution">
    <text evidence="1">The sequence shown here is derived from an EMBL/GenBank/DDBJ whole genome shotgun (WGS) entry which is preliminary data.</text>
</comment>
<dbReference type="EMBL" id="JAUHJS010000002">
    <property type="protein sequence ID" value="MDN4164905.1"/>
    <property type="molecule type" value="Genomic_DNA"/>
</dbReference>
<dbReference type="PROSITE" id="PS51257">
    <property type="entry name" value="PROKAR_LIPOPROTEIN"/>
    <property type="match status" value="1"/>
</dbReference>
<keyword evidence="2" id="KW-1185">Reference proteome</keyword>
<protein>
    <recommendedName>
        <fullName evidence="3">Lipoprotein</fullName>
    </recommendedName>
</protein>
<dbReference type="RefSeq" id="WP_320003429.1">
    <property type="nucleotide sequence ID" value="NZ_JAUHJS010000002.1"/>
</dbReference>
<evidence type="ECO:0000313" key="1">
    <source>
        <dbReference type="EMBL" id="MDN4164905.1"/>
    </source>
</evidence>